<evidence type="ECO:0000256" key="1">
    <source>
        <dbReference type="ARBA" id="ARBA00004141"/>
    </source>
</evidence>
<keyword evidence="9" id="KW-1185">Reference proteome</keyword>
<dbReference type="GO" id="GO:0043190">
    <property type="term" value="C:ATP-binding cassette (ABC) transporter complex"/>
    <property type="evidence" value="ECO:0007669"/>
    <property type="project" value="InterPro"/>
</dbReference>
<protein>
    <submittedName>
        <fullName evidence="8">Metal ABC transporter permease</fullName>
    </submittedName>
</protein>
<organism evidence="8 9">
    <name type="scientific">Gordonia oryzae</name>
    <dbReference type="NCBI Taxonomy" id="2487349"/>
    <lineage>
        <taxon>Bacteria</taxon>
        <taxon>Bacillati</taxon>
        <taxon>Actinomycetota</taxon>
        <taxon>Actinomycetes</taxon>
        <taxon>Mycobacteriales</taxon>
        <taxon>Gordoniaceae</taxon>
        <taxon>Gordonia</taxon>
    </lineage>
</organism>
<dbReference type="OrthoDB" id="1016457at2"/>
<evidence type="ECO:0000313" key="9">
    <source>
        <dbReference type="Proteomes" id="UP000267536"/>
    </source>
</evidence>
<evidence type="ECO:0000256" key="7">
    <source>
        <dbReference type="SAM" id="Phobius"/>
    </source>
</evidence>
<keyword evidence="3 6" id="KW-0812">Transmembrane</keyword>
<feature type="transmembrane region" description="Helical" evidence="7">
    <location>
        <begin position="164"/>
        <end position="192"/>
    </location>
</feature>
<dbReference type="InterPro" id="IPR001626">
    <property type="entry name" value="ABC_TroCD"/>
</dbReference>
<accession>A0A3N4G2W0</accession>
<comment type="subcellular location">
    <subcellularLocation>
        <location evidence="6">Cell membrane</location>
        <topology evidence="6">Multi-pass membrane protein</topology>
    </subcellularLocation>
    <subcellularLocation>
        <location evidence="1">Membrane</location>
        <topology evidence="1">Multi-pass membrane protein</topology>
    </subcellularLocation>
</comment>
<keyword evidence="4 7" id="KW-1133">Transmembrane helix</keyword>
<name>A0A3N4G2W0_9ACTN</name>
<dbReference type="GO" id="GO:0055085">
    <property type="term" value="P:transmembrane transport"/>
    <property type="evidence" value="ECO:0007669"/>
    <property type="project" value="InterPro"/>
</dbReference>
<dbReference type="PANTHER" id="PTHR30477:SF0">
    <property type="entry name" value="METAL TRANSPORT SYSTEM MEMBRANE PROTEIN TM_0125-RELATED"/>
    <property type="match status" value="1"/>
</dbReference>
<feature type="transmembrane region" description="Helical" evidence="7">
    <location>
        <begin position="112"/>
        <end position="144"/>
    </location>
</feature>
<feature type="transmembrane region" description="Helical" evidence="7">
    <location>
        <begin position="213"/>
        <end position="232"/>
    </location>
</feature>
<dbReference type="PANTHER" id="PTHR30477">
    <property type="entry name" value="ABC-TRANSPORTER METAL-BINDING PROTEIN"/>
    <property type="match status" value="1"/>
</dbReference>
<sequence length="286" mass="29410">MFEPFLINAWIAGTLVGIIAGVVGFFVVLRGDSFLAHAVPHGAFAGAAAAVLVGASPLLGLGVAATAGAMTISALGARARRDVATALGLVLMLGLGEFFLSRGDQYSSQVYALLFGQILGVSTIAIVPMVVLGALCVLTVGVVYRPLLLGSVLPDMAAGHGVDTRYISMAFALLLACATTMSVPIVGALLMFALLVGPAATARCFTRSPGRSIAASVVLSVGGVWAAIALSVQTDWPIGFFVTAICAAMYILGRAASVVSARRVGRAARKRDRPLRTSRRYSTATL</sequence>
<dbReference type="RefSeq" id="WP_123932426.1">
    <property type="nucleotide sequence ID" value="NZ_JBPSDP010000018.1"/>
</dbReference>
<comment type="caution">
    <text evidence="8">The sequence shown here is derived from an EMBL/GenBank/DDBJ whole genome shotgun (WGS) entry which is preliminary data.</text>
</comment>
<evidence type="ECO:0000256" key="5">
    <source>
        <dbReference type="ARBA" id="ARBA00023136"/>
    </source>
</evidence>
<feature type="transmembrane region" description="Helical" evidence="7">
    <location>
        <begin position="238"/>
        <end position="261"/>
    </location>
</feature>
<keyword evidence="5 7" id="KW-0472">Membrane</keyword>
<proteinExistence type="inferred from homology"/>
<dbReference type="Gene3D" id="1.10.3470.10">
    <property type="entry name" value="ABC transporter involved in vitamin B12 uptake, BtuC"/>
    <property type="match status" value="1"/>
</dbReference>
<dbReference type="Pfam" id="PF00950">
    <property type="entry name" value="ABC-3"/>
    <property type="match status" value="1"/>
</dbReference>
<feature type="transmembrane region" description="Helical" evidence="7">
    <location>
        <begin position="41"/>
        <end position="63"/>
    </location>
</feature>
<comment type="similarity">
    <text evidence="2 6">Belongs to the ABC-3 integral membrane protein family.</text>
</comment>
<dbReference type="GO" id="GO:0010043">
    <property type="term" value="P:response to zinc ion"/>
    <property type="evidence" value="ECO:0007669"/>
    <property type="project" value="TreeGrafter"/>
</dbReference>
<gene>
    <name evidence="8" type="ORF">EF294_18720</name>
</gene>
<dbReference type="Proteomes" id="UP000267536">
    <property type="component" value="Unassembled WGS sequence"/>
</dbReference>
<feature type="transmembrane region" description="Helical" evidence="7">
    <location>
        <begin position="6"/>
        <end position="29"/>
    </location>
</feature>
<dbReference type="EMBL" id="RKMH01000017">
    <property type="protein sequence ID" value="RPA57299.1"/>
    <property type="molecule type" value="Genomic_DNA"/>
</dbReference>
<evidence type="ECO:0000256" key="2">
    <source>
        <dbReference type="ARBA" id="ARBA00008034"/>
    </source>
</evidence>
<dbReference type="AlphaFoldDB" id="A0A3N4G2W0"/>
<reference evidence="8 9" key="1">
    <citation type="submission" date="2018-11" db="EMBL/GenBank/DDBJ databases">
        <title>Draft genome sequence of Gordonia sp. RS15-1S isolated from rice stems.</title>
        <authorList>
            <person name="Muangham S."/>
        </authorList>
    </citation>
    <scope>NUCLEOTIDE SEQUENCE [LARGE SCALE GENOMIC DNA]</scope>
    <source>
        <strain evidence="8 9">RS15-1S</strain>
    </source>
</reference>
<feature type="transmembrane region" description="Helical" evidence="7">
    <location>
        <begin position="83"/>
        <end position="100"/>
    </location>
</feature>
<evidence type="ECO:0000256" key="3">
    <source>
        <dbReference type="ARBA" id="ARBA00022692"/>
    </source>
</evidence>
<evidence type="ECO:0000313" key="8">
    <source>
        <dbReference type="EMBL" id="RPA57299.1"/>
    </source>
</evidence>
<keyword evidence="6" id="KW-0813">Transport</keyword>
<dbReference type="InterPro" id="IPR037294">
    <property type="entry name" value="ABC_BtuC-like"/>
</dbReference>
<dbReference type="SUPFAM" id="SSF81345">
    <property type="entry name" value="ABC transporter involved in vitamin B12 uptake, BtuC"/>
    <property type="match status" value="1"/>
</dbReference>
<evidence type="ECO:0000256" key="6">
    <source>
        <dbReference type="RuleBase" id="RU003943"/>
    </source>
</evidence>
<evidence type="ECO:0000256" key="4">
    <source>
        <dbReference type="ARBA" id="ARBA00022989"/>
    </source>
</evidence>